<keyword evidence="3" id="KW-1185">Reference proteome</keyword>
<organism evidence="2 3">
    <name type="scientific">Euphydryas editha</name>
    <name type="common">Edith's checkerspot</name>
    <dbReference type="NCBI Taxonomy" id="104508"/>
    <lineage>
        <taxon>Eukaryota</taxon>
        <taxon>Metazoa</taxon>
        <taxon>Ecdysozoa</taxon>
        <taxon>Arthropoda</taxon>
        <taxon>Hexapoda</taxon>
        <taxon>Insecta</taxon>
        <taxon>Pterygota</taxon>
        <taxon>Neoptera</taxon>
        <taxon>Endopterygota</taxon>
        <taxon>Lepidoptera</taxon>
        <taxon>Glossata</taxon>
        <taxon>Ditrysia</taxon>
        <taxon>Papilionoidea</taxon>
        <taxon>Nymphalidae</taxon>
        <taxon>Nymphalinae</taxon>
        <taxon>Euphydryas</taxon>
    </lineage>
</organism>
<dbReference type="EMBL" id="CAKOGL010000026">
    <property type="protein sequence ID" value="CAH2104015.1"/>
    <property type="molecule type" value="Genomic_DNA"/>
</dbReference>
<gene>
    <name evidence="2" type="ORF">EEDITHA_LOCUS18450</name>
</gene>
<feature type="compositionally biased region" description="Polar residues" evidence="1">
    <location>
        <begin position="177"/>
        <end position="189"/>
    </location>
</feature>
<evidence type="ECO:0000313" key="2">
    <source>
        <dbReference type="EMBL" id="CAH2104015.1"/>
    </source>
</evidence>
<feature type="compositionally biased region" description="Acidic residues" evidence="1">
    <location>
        <begin position="158"/>
        <end position="172"/>
    </location>
</feature>
<evidence type="ECO:0000256" key="1">
    <source>
        <dbReference type="SAM" id="MobiDB-lite"/>
    </source>
</evidence>
<reference evidence="2" key="1">
    <citation type="submission" date="2022-03" db="EMBL/GenBank/DDBJ databases">
        <authorList>
            <person name="Tunstrom K."/>
        </authorList>
    </citation>
    <scope>NUCLEOTIDE SEQUENCE</scope>
</reference>
<dbReference type="Proteomes" id="UP001153954">
    <property type="component" value="Unassembled WGS sequence"/>
</dbReference>
<name>A0AAU9V4N4_EUPED</name>
<proteinExistence type="predicted"/>
<comment type="caution">
    <text evidence="2">The sequence shown here is derived from an EMBL/GenBank/DDBJ whole genome shotgun (WGS) entry which is preliminary data.</text>
</comment>
<evidence type="ECO:0000313" key="3">
    <source>
        <dbReference type="Proteomes" id="UP001153954"/>
    </source>
</evidence>
<accession>A0AAU9V4N4</accession>
<sequence length="214" mass="24378">MIFYTNRSALRMCDRNFIFTVCDALKTLRSGKRQLILKVKKFCEREKANKAPLIPFENARRREAAMAGISEETVKKQEGAVAPVHPRQVIKKYCLPDGRWKFLITSHLTYVTECDHVRGIEEKYYANDFELDNFIIEIMAKKRLSDTAITQLFQIPSESEDDQDSSDAESDGDQAKLRQNLNQVHVSSDSDIDPLPMAATLLSTNIDIACTVNE</sequence>
<dbReference type="AlphaFoldDB" id="A0AAU9V4N4"/>
<protein>
    <submittedName>
        <fullName evidence="2">Uncharacterized protein</fullName>
    </submittedName>
</protein>
<feature type="region of interest" description="Disordered" evidence="1">
    <location>
        <begin position="156"/>
        <end position="189"/>
    </location>
</feature>